<organism evidence="2 3">
    <name type="scientific">Paracoccidioides lutzii (strain ATCC MYA-826 / Pb01)</name>
    <name type="common">Paracoccidioides brasiliensis</name>
    <dbReference type="NCBI Taxonomy" id="502779"/>
    <lineage>
        <taxon>Eukaryota</taxon>
        <taxon>Fungi</taxon>
        <taxon>Dikarya</taxon>
        <taxon>Ascomycota</taxon>
        <taxon>Pezizomycotina</taxon>
        <taxon>Eurotiomycetes</taxon>
        <taxon>Eurotiomycetidae</taxon>
        <taxon>Onygenales</taxon>
        <taxon>Ajellomycetaceae</taxon>
        <taxon>Paracoccidioides</taxon>
    </lineage>
</organism>
<protein>
    <submittedName>
        <fullName evidence="2">Uncharacterized protein</fullName>
    </submittedName>
</protein>
<name>C1H9M4_PARBA</name>
<feature type="region of interest" description="Disordered" evidence="1">
    <location>
        <begin position="690"/>
        <end position="737"/>
    </location>
</feature>
<dbReference type="RefSeq" id="XP_002790606.2">
    <property type="nucleotide sequence ID" value="XM_002790560.2"/>
</dbReference>
<evidence type="ECO:0000313" key="2">
    <source>
        <dbReference type="EMBL" id="EEH37047.2"/>
    </source>
</evidence>
<evidence type="ECO:0000256" key="1">
    <source>
        <dbReference type="SAM" id="MobiDB-lite"/>
    </source>
</evidence>
<feature type="compositionally biased region" description="Polar residues" evidence="1">
    <location>
        <begin position="136"/>
        <end position="149"/>
    </location>
</feature>
<keyword evidence="3" id="KW-1185">Reference proteome</keyword>
<dbReference type="OrthoDB" id="10251048at2759"/>
<accession>C1H9M4</accession>
<dbReference type="Proteomes" id="UP000002059">
    <property type="component" value="Partially assembled WGS sequence"/>
</dbReference>
<sequence length="954" mass="104276">MFFRCRNCRFSPPVLLFSAATEPESSFLLRHVSSPRPPPSGECAYNSRGTPHHQIAAGPDLCTFLPSPQLCVGVGVVMEALYPMKTYRRSRSRRKKSITKIGSIAPDNTTVGSVKSESEADAELVVSGIYVKDSNGDSNNSSEPVQGRSSGAEVGSLVAFTAVSTTRRNIDTSLLNDATKQAGTATMSVSAHSMLVCSAEQPTKQSVDANTSSSTTHTSKTVPLISSTSSTVNKAGIPTICLSPPPVTKTDSNIWFRSRSPAAEIAAPNTAIFQQARQNNFSSENTSRGLPSAQPHSRTSRSRKSSSESDDISSLLSSRPVSLGSLVVRTHNRNKGSKPWIPFSVEELDEAPSEMPRRQNNNILGGPVGYYPASAAMGHHPYRNSPMMHPATNYYAYSHTSPNRVPYWSRGRGQQLHQGHQGHMGTLGHSSQNYLQNYQQDYQQTLGANVPHHDSPPLVIPPIGESPMPPMGFVTPEAGPRVMVPEDMTPTKHEEKQSLRVLQYNMTEENDLQAGDCTPTPMCDPFNQAQSNPQTPLGSGDGYFQEIAGPEAIYDQGNCHIDHSYVVLSPSVIRENGSIHYPADGPGPTQYSSIAAMFSEAAIVGTAVEKFREKKDRKIASTSQSAQSPTSVRPPVSRQIPGNITPPRLDYWGRPDANLAEIARYLENMPKDSQYTRTWNPVRNSYEVNGNVVNDTSPLSLKSRQISQVTLRQDADPTKGEATPQAQRTPNDGQQQGDLEELFLASTSMPLIYTSPHGLTKVSSAFAAAFGDAVGNDRPFTKTTTSQRSRFNFKFAPPGLPIPPGLQQFPGYKTPSEREYPVSRLVQSNIWFHTDKRGEDIFRERIVEMAREEAEHQEAAKIPLRLGERPGMAEAGTVVVGNVLANLHAYTLDGSNQEKGFANFRSAPEHCYEHTHDGSRSFFDSDPLTGVQRLPAPYHLLPKDLLFVNEEAMG</sequence>
<feature type="compositionally biased region" description="Polar residues" evidence="1">
    <location>
        <begin position="280"/>
        <end position="289"/>
    </location>
</feature>
<dbReference type="HOGENOM" id="CLU_339775_0_0_1"/>
<feature type="compositionally biased region" description="Low complexity" evidence="1">
    <location>
        <begin position="211"/>
        <end position="221"/>
    </location>
</feature>
<feature type="compositionally biased region" description="Polar residues" evidence="1">
    <location>
        <begin position="690"/>
        <end position="711"/>
    </location>
</feature>
<dbReference type="OMA" id="SNIWFHT"/>
<feature type="region of interest" description="Disordered" evidence="1">
    <location>
        <begin position="615"/>
        <end position="649"/>
    </location>
</feature>
<feature type="compositionally biased region" description="Polar residues" evidence="1">
    <location>
        <begin position="724"/>
        <end position="737"/>
    </location>
</feature>
<evidence type="ECO:0000313" key="3">
    <source>
        <dbReference type="Proteomes" id="UP000002059"/>
    </source>
</evidence>
<dbReference type="AlphaFoldDB" id="C1H9M4"/>
<reference evidence="2 3" key="1">
    <citation type="journal article" date="2011" name="PLoS Genet.">
        <title>Comparative genomic analysis of human fungal pathogens causing paracoccidioidomycosis.</title>
        <authorList>
            <person name="Desjardins C.A."/>
            <person name="Champion M.D."/>
            <person name="Holder J.W."/>
            <person name="Muszewska A."/>
            <person name="Goldberg J."/>
            <person name="Bailao A.M."/>
            <person name="Brigido M.M."/>
            <person name="Ferreira M.E."/>
            <person name="Garcia A.M."/>
            <person name="Grynberg M."/>
            <person name="Gujja S."/>
            <person name="Heiman D.I."/>
            <person name="Henn M.R."/>
            <person name="Kodira C.D."/>
            <person name="Leon-Narvaez H."/>
            <person name="Longo L.V."/>
            <person name="Ma L.J."/>
            <person name="Malavazi I."/>
            <person name="Matsuo A.L."/>
            <person name="Morais F.V."/>
            <person name="Pereira M."/>
            <person name="Rodriguez-Brito S."/>
            <person name="Sakthikumar S."/>
            <person name="Salem-Izacc S.M."/>
            <person name="Sykes S.M."/>
            <person name="Teixeira M.M."/>
            <person name="Vallejo M.C."/>
            <person name="Walter M.E."/>
            <person name="Yandava C."/>
            <person name="Young S."/>
            <person name="Zeng Q."/>
            <person name="Zucker J."/>
            <person name="Felipe M.S."/>
            <person name="Goldman G.H."/>
            <person name="Haas B.J."/>
            <person name="McEwen J.G."/>
            <person name="Nino-Vega G."/>
            <person name="Puccia R."/>
            <person name="San-Blas G."/>
            <person name="Soares C.M."/>
            <person name="Birren B.W."/>
            <person name="Cuomo C.A."/>
        </authorList>
    </citation>
    <scope>NUCLEOTIDE SEQUENCE [LARGE SCALE GENOMIC DNA]</scope>
    <source>
        <strain evidence="3">ATCC MYA-826 / Pb01</strain>
    </source>
</reference>
<feature type="compositionally biased region" description="Low complexity" evidence="1">
    <location>
        <begin position="620"/>
        <end position="631"/>
    </location>
</feature>
<feature type="region of interest" description="Disordered" evidence="1">
    <location>
        <begin position="132"/>
        <end position="151"/>
    </location>
</feature>
<proteinExistence type="predicted"/>
<feature type="region of interest" description="Disordered" evidence="1">
    <location>
        <begin position="206"/>
        <end position="229"/>
    </location>
</feature>
<dbReference type="KEGG" id="pbl:PAAG_07465"/>
<gene>
    <name evidence="2" type="ORF">PAAG_07465</name>
</gene>
<feature type="region of interest" description="Disordered" evidence="1">
    <location>
        <begin position="280"/>
        <end position="316"/>
    </location>
</feature>
<dbReference type="GeneID" id="9093767"/>
<dbReference type="VEuPathDB" id="FungiDB:PAAG_07465"/>
<dbReference type="eggNOG" id="ENOG502RNRJ">
    <property type="taxonomic scope" value="Eukaryota"/>
</dbReference>
<dbReference type="EMBL" id="KN294015">
    <property type="protein sequence ID" value="EEH37047.2"/>
    <property type="molecule type" value="Genomic_DNA"/>
</dbReference>